<dbReference type="Proteomes" id="UP001549086">
    <property type="component" value="Unassembled WGS sequence"/>
</dbReference>
<comment type="caution">
    <text evidence="1">The sequence shown here is derived from an EMBL/GenBank/DDBJ whole genome shotgun (WGS) entry which is preliminary data.</text>
</comment>
<protein>
    <submittedName>
        <fullName evidence="1">Uncharacterized protein</fullName>
    </submittedName>
</protein>
<evidence type="ECO:0000313" key="1">
    <source>
        <dbReference type="EMBL" id="MET3589871.1"/>
    </source>
</evidence>
<sequence length="30" mass="3295">MVDARVALRNSLGEMRAGVYGCYGVCRAYI</sequence>
<dbReference type="EMBL" id="JBEPLI010000008">
    <property type="protein sequence ID" value="MET3589871.1"/>
    <property type="molecule type" value="Genomic_DNA"/>
</dbReference>
<keyword evidence="2" id="KW-1185">Reference proteome</keyword>
<name>A0ABV2HH34_9HYPH</name>
<evidence type="ECO:0000313" key="2">
    <source>
        <dbReference type="Proteomes" id="UP001549086"/>
    </source>
</evidence>
<proteinExistence type="predicted"/>
<accession>A0ABV2HH34</accession>
<reference evidence="1 2" key="1">
    <citation type="submission" date="2024-06" db="EMBL/GenBank/DDBJ databases">
        <title>Genomic Encyclopedia of Type Strains, Phase IV (KMG-IV): sequencing the most valuable type-strain genomes for metagenomic binning, comparative biology and taxonomic classification.</title>
        <authorList>
            <person name="Goeker M."/>
        </authorList>
    </citation>
    <scope>NUCLEOTIDE SEQUENCE [LARGE SCALE GENOMIC DNA]</scope>
    <source>
        <strain evidence="1 2">DSM 23649</strain>
    </source>
</reference>
<gene>
    <name evidence="1" type="ORF">ABID23_000959</name>
</gene>
<organism evidence="1 2">
    <name type="scientific">Bartonella silvatica</name>
    <dbReference type="NCBI Taxonomy" id="357760"/>
    <lineage>
        <taxon>Bacteria</taxon>
        <taxon>Pseudomonadati</taxon>
        <taxon>Pseudomonadota</taxon>
        <taxon>Alphaproteobacteria</taxon>
        <taxon>Hyphomicrobiales</taxon>
        <taxon>Bartonellaceae</taxon>
        <taxon>Bartonella</taxon>
    </lineage>
</organism>